<name>A0A9P7V810_9ASCO</name>
<protein>
    <submittedName>
        <fullName evidence="3">Uncharacterized protein</fullName>
    </submittedName>
</protein>
<dbReference type="AlphaFoldDB" id="A0A9P7V810"/>
<dbReference type="PANTHER" id="PTHR23003">
    <property type="entry name" value="RNA RECOGNITION MOTIF RRM DOMAIN CONTAINING PROTEIN"/>
    <property type="match status" value="1"/>
</dbReference>
<dbReference type="GeneID" id="66114738"/>
<feature type="region of interest" description="Disordered" evidence="2">
    <location>
        <begin position="424"/>
        <end position="458"/>
    </location>
</feature>
<feature type="region of interest" description="Disordered" evidence="2">
    <location>
        <begin position="248"/>
        <end position="288"/>
    </location>
</feature>
<dbReference type="GO" id="GO:0071028">
    <property type="term" value="P:nuclear mRNA surveillance"/>
    <property type="evidence" value="ECO:0007669"/>
    <property type="project" value="TreeGrafter"/>
</dbReference>
<dbReference type="GO" id="GO:0005634">
    <property type="term" value="C:nucleus"/>
    <property type="evidence" value="ECO:0007669"/>
    <property type="project" value="TreeGrafter"/>
</dbReference>
<dbReference type="GO" id="GO:0003729">
    <property type="term" value="F:mRNA binding"/>
    <property type="evidence" value="ECO:0007669"/>
    <property type="project" value="TreeGrafter"/>
</dbReference>
<gene>
    <name evidence="3" type="ORF">KQ657_001364</name>
</gene>
<evidence type="ECO:0000313" key="4">
    <source>
        <dbReference type="Proteomes" id="UP000790833"/>
    </source>
</evidence>
<dbReference type="EMBL" id="JAHMUF010000015">
    <property type="protein sequence ID" value="KAG7192907.1"/>
    <property type="molecule type" value="Genomic_DNA"/>
</dbReference>
<evidence type="ECO:0000313" key="3">
    <source>
        <dbReference type="EMBL" id="KAG7192907.1"/>
    </source>
</evidence>
<dbReference type="GO" id="GO:0016973">
    <property type="term" value="P:poly(A)+ mRNA export from nucleus"/>
    <property type="evidence" value="ECO:0007669"/>
    <property type="project" value="TreeGrafter"/>
</dbReference>
<dbReference type="InterPro" id="IPR050374">
    <property type="entry name" value="RRT5_SRSF_SR"/>
</dbReference>
<dbReference type="OrthoDB" id="1099063at2759"/>
<dbReference type="PANTHER" id="PTHR23003:SF3">
    <property type="entry name" value="FI21236P1-RELATED"/>
    <property type="match status" value="1"/>
</dbReference>
<feature type="compositionally biased region" description="Polar residues" evidence="2">
    <location>
        <begin position="603"/>
        <end position="612"/>
    </location>
</feature>
<evidence type="ECO:0000256" key="2">
    <source>
        <dbReference type="SAM" id="MobiDB-lite"/>
    </source>
</evidence>
<dbReference type="RefSeq" id="XP_043048457.1">
    <property type="nucleotide sequence ID" value="XM_043192162.1"/>
</dbReference>
<organism evidence="3 4">
    <name type="scientific">Scheffersomyces spartinae</name>
    <dbReference type="NCBI Taxonomy" id="45513"/>
    <lineage>
        <taxon>Eukaryota</taxon>
        <taxon>Fungi</taxon>
        <taxon>Dikarya</taxon>
        <taxon>Ascomycota</taxon>
        <taxon>Saccharomycotina</taxon>
        <taxon>Pichiomycetes</taxon>
        <taxon>Debaryomycetaceae</taxon>
        <taxon>Scheffersomyces</taxon>
    </lineage>
</organism>
<accession>A0A9P7V810</accession>
<dbReference type="SUPFAM" id="SSF54928">
    <property type="entry name" value="RNA-binding domain, RBD"/>
    <property type="match status" value="1"/>
</dbReference>
<dbReference type="Proteomes" id="UP000790833">
    <property type="component" value="Unassembled WGS sequence"/>
</dbReference>
<feature type="region of interest" description="Disordered" evidence="2">
    <location>
        <begin position="601"/>
        <end position="663"/>
    </location>
</feature>
<keyword evidence="4" id="KW-1185">Reference proteome</keyword>
<feature type="compositionally biased region" description="Low complexity" evidence="2">
    <location>
        <begin position="248"/>
        <end position="263"/>
    </location>
</feature>
<feature type="compositionally biased region" description="Pro residues" evidence="2">
    <location>
        <begin position="424"/>
        <end position="435"/>
    </location>
</feature>
<sequence>MEGFEAGVTDNLSKSHHHAFDKNAHPFIPHICTIYIYRSQDADKSTETTTETKMATTLSSLIGSSPTGLKEGLLKESEDMSPCVTDIQEAIIREKVGQSLVDPNQAFIPSLYYEFIPGKAEKGSHTNLVDAKLNILNNNINIERLLTLLDELYTTEMTNSIEGGKVYVFSEEDQRYMLVDPLRVFFGNIPYSTTWKKLKKFITSTVKVIDPDFQLNIVKVEIPLIDANTSSFSISKNNFMGQFNAINTPSSSSSSSATTISPTLSPNDTSHLFHPYGQSQQTPHGEHVKSRGFGIVTTTSQKTSKKLVDIFNNMEFEKRVLTVRFDKFPEFSNHHNSTNYKQHHHIYQQNQPHSDHHYHHQQLSGGGHRNSIGSNNKRVYSPNTADYFNLGYERNKYLQFKFYSPSSYMSYMYYPIMGPATAPPPPPPPPPPHLPPILDEIPSGSSSSPSPTNELHASISSLTLTPSESSSYTLISRPEIISNNPSEPELYGTNCFPYIPQQNHPHHHGGPPMFVNQPYAFYYGGIPQPAAPTEEISPMQSKPHQYYSYLGHQGNGMSGRRNSGQPHPLVAAAAIAAQQVHSNQNQAQESSSADNNILAMRSGANSRGGSKKSTGEIVDPGGSRGYLNVHTSEIVHRANSKYLERRKRHQGSVVKINKGTEES</sequence>
<keyword evidence="1" id="KW-0694">RNA-binding</keyword>
<comment type="caution">
    <text evidence="3">The sequence shown here is derived from an EMBL/GenBank/DDBJ whole genome shotgun (WGS) entry which is preliminary data.</text>
</comment>
<evidence type="ECO:0000256" key="1">
    <source>
        <dbReference type="ARBA" id="ARBA00022884"/>
    </source>
</evidence>
<feature type="region of interest" description="Disordered" evidence="2">
    <location>
        <begin position="350"/>
        <end position="378"/>
    </location>
</feature>
<dbReference type="GO" id="GO:1990904">
    <property type="term" value="C:ribonucleoprotein complex"/>
    <property type="evidence" value="ECO:0007669"/>
    <property type="project" value="TreeGrafter"/>
</dbReference>
<dbReference type="InterPro" id="IPR012677">
    <property type="entry name" value="Nucleotide-bd_a/b_plait_sf"/>
</dbReference>
<reference evidence="3" key="1">
    <citation type="submission" date="2021-03" db="EMBL/GenBank/DDBJ databases">
        <authorList>
            <person name="Palmer J.M."/>
        </authorList>
    </citation>
    <scope>NUCLEOTIDE SEQUENCE</scope>
    <source>
        <strain evidence="3">ARV_011</strain>
    </source>
</reference>
<proteinExistence type="predicted"/>
<dbReference type="InterPro" id="IPR035979">
    <property type="entry name" value="RBD_domain_sf"/>
</dbReference>
<dbReference type="GO" id="GO:0005737">
    <property type="term" value="C:cytoplasm"/>
    <property type="evidence" value="ECO:0007669"/>
    <property type="project" value="TreeGrafter"/>
</dbReference>
<feature type="compositionally biased region" description="Low complexity" evidence="2">
    <location>
        <begin position="442"/>
        <end position="451"/>
    </location>
</feature>
<dbReference type="Gene3D" id="3.30.70.330">
    <property type="match status" value="1"/>
</dbReference>